<evidence type="ECO:0000256" key="1">
    <source>
        <dbReference type="SAM" id="SignalP"/>
    </source>
</evidence>
<keyword evidence="3" id="KW-1185">Reference proteome</keyword>
<evidence type="ECO:0000313" key="3">
    <source>
        <dbReference type="Proteomes" id="UP000276417"/>
    </source>
</evidence>
<proteinExistence type="predicted"/>
<dbReference type="RefSeq" id="WP_124867259.1">
    <property type="nucleotide sequence ID" value="NZ_CP034183.1"/>
</dbReference>
<feature type="signal peptide" evidence="1">
    <location>
        <begin position="1"/>
        <end position="18"/>
    </location>
</feature>
<sequence length="1635" mass="171494">MKRAITTLTAALIASAAAQDIATSLPLTSVGNKLLWTVGDQDLKLVVGVASRVQLDLYSAQFDPKDYRSATYYGDESYADPSVHSTFSLIKLTKVAGQADQEDVLLTKDFGRGQQDWQTFINQDLPAGEYTLRVQTEGNGKNTFALRLKSISAAIQSDRLNVNIHSHEWVPALNVYNKGGPLDIRMYDGDGPSELQAELRDSAGNAYPVKVSDQLEWEDIAIPEAAGNYTLYLKQPGQEKQFSNTVGFDLRRANEPAGPITVVQADTTGQLQVTAELILPYGNEPTQATVEAGDKTLAVNGEFSLRVPSGDYPVSVAPITGAEVSIDKSSVTVPKQGVGKVAVQVKPDVALSFSANKPEVCVGDVVTFTAQATTAFERQALNAAVQVSLPAGFTANGEPSFSGKVDAKNPGVLTFEATATAATPEASTITASLTPWNKTQSASVRVLPTATQIELRRSDVAPVQPGEIATITLSLKNTSAAPAPYTLTDSSSELLEPLDPPTFSGTLAPGEEKTLSYRARVKAEGDAQAPLEAVLKSSCESTQQLGGVLVVKLPPPPPVVVTPPTPEAQVEPAPVAVPTPVAAAPSIMRESVVQIPFDAPRSANQIIIAHSAPQGSTYVMGSSALNSKPIADPEVGKSGRFYWTTPGAPQGVLTYKVTHEGSLPALNSPALVGRYAHDRQEVLIGDVDLSDLSAAQSLDMQAQTENAGAIKLPLDGAIFRERDRITLAVSGSDSDNSLPTVNGVAVSEASIGKKVIDAANGVQRREFYGVMLRAGENTIAFGGQSIKVSLAGVPVKAEITARQLIADGINPIRVNVKLLDAQGVSTFTPVITVESSLEPTVKDAQPAVASYQITLKDGEGVLELQPLSAPTRFNVKVQVGDKVFEQKFDAQPSQNRVGIGFLSATAGLDITGADKSPYYGVRGAAYYETPLAGGKLYVAGAAAGEGGQGNGFSLDAKQGLAKTTNPLERYSTYGDSSTEDLALQGIDPVAFRYEHPNFNIQYRQSSLPISVFSINATPTALSGFTRTNPGVSGFAAYLSNDQVNEDLIANGTRVLNLSRTDVTHDSETVQLVSVSPLTQIETIKTLKRYVDYTLDSVAGVLYFSSPVNLVDETGSRQIVRVNYTLVNGNQNRSVAWGAQIQQDLGPVNLAAAVVNMNGVTTTGARVSFSSGNASGSLLAAYSGGIHADGGVSGKTGSVQYGASFRYQDGKYVGLNSTPVGTAAVGQADVALTDKFGVRIGGDYSSSVSNAAGTASKTNTQGHVSLLGTYLLNPVKVGLGVEYGFGDTSGLAGVASVGYVQGENSVDLQHSQPISGGLKPHTTLRGKVGIAKNVTLNVSDDYEWGGDNAATVGLQTTLGGTNLSVSYDLPGSGGSGNRARFGVDTSLPLGEHLGLGVSGSYAYSVGTGKSEWNVGPSLKYTSDNLVATTGVDLAQTDHLRTVVKGGVSYSVTDQFSLSLDGTKVFSGVKSEEGNQFAVSAALRNGAWQGLSYLRYSDGALGGKNPQFIGEVNAEYHRADYSVRAGLAGRMLAGDSGSLTLQPSVSGTYYLNDTFGIGAAARGLFQPGTNYSAYSLGLEASARVLPGTWATLGYNPVGFDGVASNLYTRRGLYVRLDLMLDDGQRDNSLSLSQGDKK</sequence>
<dbReference type="OrthoDB" id="28717at2"/>
<name>A0A3G8Y8P0_9DEIO</name>
<dbReference type="Proteomes" id="UP000276417">
    <property type="component" value="Chromosome 1"/>
</dbReference>
<gene>
    <name evidence="2" type="ORF">EHF33_01225</name>
</gene>
<evidence type="ECO:0000313" key="2">
    <source>
        <dbReference type="EMBL" id="AZI41545.1"/>
    </source>
</evidence>
<accession>A0A3G8Y8P0</accession>
<protein>
    <submittedName>
        <fullName evidence="2">DUF11 domain-containing protein</fullName>
    </submittedName>
</protein>
<organism evidence="2 3">
    <name type="scientific">Deinococcus psychrotolerans</name>
    <dbReference type="NCBI Taxonomy" id="2489213"/>
    <lineage>
        <taxon>Bacteria</taxon>
        <taxon>Thermotogati</taxon>
        <taxon>Deinococcota</taxon>
        <taxon>Deinococci</taxon>
        <taxon>Deinococcales</taxon>
        <taxon>Deinococcaceae</taxon>
        <taxon>Deinococcus</taxon>
    </lineage>
</organism>
<keyword evidence="1" id="KW-0732">Signal</keyword>
<reference evidence="2 3" key="1">
    <citation type="submission" date="2018-11" db="EMBL/GenBank/DDBJ databases">
        <title>Deinococcus shelandsis sp. nov., isolated from South Shetland Islands soil of Antarctica.</title>
        <authorList>
            <person name="Tian J."/>
        </authorList>
    </citation>
    <scope>NUCLEOTIDE SEQUENCE [LARGE SCALE GENOMIC DNA]</scope>
    <source>
        <strain evidence="2 3">S14-83T</strain>
    </source>
</reference>
<dbReference type="EMBL" id="CP034183">
    <property type="protein sequence ID" value="AZI41545.1"/>
    <property type="molecule type" value="Genomic_DNA"/>
</dbReference>
<dbReference type="KEGG" id="dph:EHF33_01225"/>
<feature type="chain" id="PRO_5018301300" evidence="1">
    <location>
        <begin position="19"/>
        <end position="1635"/>
    </location>
</feature>